<name>A0A0T9LDD7_YERKR</name>
<dbReference type="Proteomes" id="UP000045824">
    <property type="component" value="Unassembled WGS sequence"/>
</dbReference>
<sequence length="222" mass="24725">MNTAPCAINGINNEKDHYLPKLIPPRHIWRQSYVLTLLFLLILFTSMPSTAANNLSVENNLSIVNNLSEELIHERSDAATKMVLGIISYSRWAIPPPVIRLCVIAPTNYAEELFNPALMQTAHPIKTQRYSLPDASLVSNCDVAYLGNMGEQQRQELTTQLSGYPILTISENYVECTLGSAFCLLLEDKQASFKVNMDALARTGVRVHPNVLQLARKKADAL</sequence>
<dbReference type="EMBL" id="NHOG01000018">
    <property type="protein sequence ID" value="OVZ79172.1"/>
    <property type="molecule type" value="Genomic_DNA"/>
</dbReference>
<evidence type="ECO:0000313" key="3">
    <source>
        <dbReference type="Proteomes" id="UP000045824"/>
    </source>
</evidence>
<dbReference type="InterPro" id="IPR025293">
    <property type="entry name" value="YfiR/HmsC-like"/>
</dbReference>
<dbReference type="Proteomes" id="UP000195840">
    <property type="component" value="Unassembled WGS sequence"/>
</dbReference>
<evidence type="ECO:0000313" key="1">
    <source>
        <dbReference type="EMBL" id="CNE82116.1"/>
    </source>
</evidence>
<protein>
    <submittedName>
        <fullName evidence="2">DUF4154 domain-containing protein</fullName>
    </submittedName>
    <submittedName>
        <fullName evidence="1">Protein YfiR</fullName>
    </submittedName>
</protein>
<reference evidence="2 4" key="2">
    <citation type="submission" date="2017-05" db="EMBL/GenBank/DDBJ databases">
        <title>Whole genome sequencing of Yersinia kristensenii.</title>
        <authorList>
            <person name="Campioni F."/>
        </authorList>
    </citation>
    <scope>NUCLEOTIDE SEQUENCE [LARGE SCALE GENOMIC DNA]</scope>
    <source>
        <strain evidence="2 4">CFSAN060538</strain>
    </source>
</reference>
<evidence type="ECO:0000313" key="4">
    <source>
        <dbReference type="Proteomes" id="UP000195840"/>
    </source>
</evidence>
<dbReference type="RefSeq" id="WP_049562085.1">
    <property type="nucleotide sequence ID" value="NZ_CABHXR010000008.1"/>
</dbReference>
<dbReference type="EMBL" id="CPYI01000008">
    <property type="protein sequence ID" value="CNE82116.1"/>
    <property type="molecule type" value="Genomic_DNA"/>
</dbReference>
<dbReference type="AlphaFoldDB" id="A0A0T9LDD7"/>
<evidence type="ECO:0000313" key="2">
    <source>
        <dbReference type="EMBL" id="OVZ79172.1"/>
    </source>
</evidence>
<proteinExistence type="predicted"/>
<dbReference type="Pfam" id="PF13689">
    <property type="entry name" value="DUF4154"/>
    <property type="match status" value="1"/>
</dbReference>
<reference evidence="1 3" key="1">
    <citation type="submission" date="2015-03" db="EMBL/GenBank/DDBJ databases">
        <authorList>
            <person name="Murphy D."/>
        </authorList>
    </citation>
    <scope>NUCLEOTIDE SEQUENCE [LARGE SCALE GENOMIC DNA]</scope>
    <source>
        <strain evidence="1 3">FCF326</strain>
    </source>
</reference>
<keyword evidence="4" id="KW-1185">Reference proteome</keyword>
<organism evidence="1 3">
    <name type="scientific">Yersinia kristensenii</name>
    <dbReference type="NCBI Taxonomy" id="28152"/>
    <lineage>
        <taxon>Bacteria</taxon>
        <taxon>Pseudomonadati</taxon>
        <taxon>Pseudomonadota</taxon>
        <taxon>Gammaproteobacteria</taxon>
        <taxon>Enterobacterales</taxon>
        <taxon>Yersiniaceae</taxon>
        <taxon>Yersinia</taxon>
    </lineage>
</organism>
<accession>A0A0T9LDD7</accession>
<gene>
    <name evidence="2" type="ORF">CBW52_15660</name>
    <name evidence="1" type="ORF">ERS008491_02351</name>
</gene>